<keyword evidence="1" id="KW-0614">Plasmid</keyword>
<sequence>MLISYNGHEIDFNQAHSISVEGDEIIFHNDKKRDHVLKLGSEYTEVAEDVTEYIAGCYQKGFKKLNLTAYLASSPIL</sequence>
<dbReference type="EMBL" id="CP012509">
    <property type="protein sequence ID" value="ALB24399.1"/>
    <property type="molecule type" value="Genomic_DNA"/>
</dbReference>
<geneLocation type="plasmid" evidence="1 2">
    <name>pPSB1-1</name>
</geneLocation>
<dbReference type="Proteomes" id="UP000029558">
    <property type="component" value="Plasmid pPSB1-1"/>
</dbReference>
<evidence type="ECO:0000313" key="2">
    <source>
        <dbReference type="Proteomes" id="UP000029558"/>
    </source>
</evidence>
<dbReference type="RefSeq" id="WP_027242580.1">
    <property type="nucleotide sequence ID" value="NZ_CP012416.1"/>
</dbReference>
<reference evidence="1 2" key="1">
    <citation type="journal article" date="2014" name="Genome Announc.">
        <title>Comparative Genome Analysis of Two Isolates of the Fish Pathogen Piscirickettsia salmonis from Different Hosts Reveals Major Differences in Virulence-Associated Secretion Systems.</title>
        <authorList>
            <person name="Bohle H."/>
            <person name="Henriquez P."/>
            <person name="Grothusen H."/>
            <person name="Navas E."/>
            <person name="Sandoval A."/>
            <person name="Bustamante F."/>
            <person name="Bustos P."/>
            <person name="Mancilla M."/>
        </authorList>
    </citation>
    <scope>NUCLEOTIDE SEQUENCE [LARGE SCALE GENOMIC DNA]</scope>
    <source>
        <strain evidence="2">B1-32597</strain>
    </source>
</reference>
<accession>A0A0K2E291</accession>
<organism evidence="1 2">
    <name type="scientific">Piscirickettsia salmonis</name>
    <dbReference type="NCBI Taxonomy" id="1238"/>
    <lineage>
        <taxon>Bacteria</taxon>
        <taxon>Pseudomonadati</taxon>
        <taxon>Pseudomonadota</taxon>
        <taxon>Gammaproteobacteria</taxon>
        <taxon>Thiotrichales</taxon>
        <taxon>Piscirickettsiaceae</taxon>
        <taxon>Piscirickettsia</taxon>
    </lineage>
</organism>
<protein>
    <submittedName>
        <fullName evidence="1">Uncharacterized protein</fullName>
    </submittedName>
</protein>
<gene>
    <name evidence="1" type="ORF">KU39_1p58</name>
</gene>
<name>A0A0K2E291_PISSA</name>
<evidence type="ECO:0000313" key="1">
    <source>
        <dbReference type="EMBL" id="ALB24399.1"/>
    </source>
</evidence>
<proteinExistence type="predicted"/>
<dbReference type="AlphaFoldDB" id="A0A0K2E291"/>